<dbReference type="InterPro" id="IPR002052">
    <property type="entry name" value="DNA_methylase_N6_adenine_CS"/>
</dbReference>
<dbReference type="SUPFAM" id="SSF53335">
    <property type="entry name" value="S-adenosyl-L-methionine-dependent methyltransferases"/>
    <property type="match status" value="1"/>
</dbReference>
<dbReference type="GO" id="GO:0008168">
    <property type="term" value="F:methyltransferase activity"/>
    <property type="evidence" value="ECO:0007669"/>
    <property type="project" value="InterPro"/>
</dbReference>
<protein>
    <recommendedName>
        <fullName evidence="2">Site-specific DNA-methyltransferase (adenine-specific)</fullName>
    </recommendedName>
</protein>
<dbReference type="PROSITE" id="PS00092">
    <property type="entry name" value="N6_MTASE"/>
    <property type="match status" value="1"/>
</dbReference>
<reference evidence="1" key="1">
    <citation type="journal article" date="2015" name="Nature">
        <title>Complex archaea that bridge the gap between prokaryotes and eukaryotes.</title>
        <authorList>
            <person name="Spang A."/>
            <person name="Saw J.H."/>
            <person name="Jorgensen S.L."/>
            <person name="Zaremba-Niedzwiedzka K."/>
            <person name="Martijn J."/>
            <person name="Lind A.E."/>
            <person name="van Eijk R."/>
            <person name="Schleper C."/>
            <person name="Guy L."/>
            <person name="Ettema T.J."/>
        </authorList>
    </citation>
    <scope>NUCLEOTIDE SEQUENCE</scope>
</reference>
<dbReference type="GO" id="GO:0003676">
    <property type="term" value="F:nucleic acid binding"/>
    <property type="evidence" value="ECO:0007669"/>
    <property type="project" value="InterPro"/>
</dbReference>
<comment type="caution">
    <text evidence="1">The sequence shown here is derived from an EMBL/GenBank/DDBJ whole genome shotgun (WGS) entry which is preliminary data.</text>
</comment>
<dbReference type="Gene3D" id="3.40.50.150">
    <property type="entry name" value="Vaccinia Virus protein VP39"/>
    <property type="match status" value="1"/>
</dbReference>
<proteinExistence type="predicted"/>
<gene>
    <name evidence="1" type="ORF">LCGC14_1775940</name>
</gene>
<name>A0A0F9JBU0_9ZZZZ</name>
<organism evidence="1">
    <name type="scientific">marine sediment metagenome</name>
    <dbReference type="NCBI Taxonomy" id="412755"/>
    <lineage>
        <taxon>unclassified sequences</taxon>
        <taxon>metagenomes</taxon>
        <taxon>ecological metagenomes</taxon>
    </lineage>
</organism>
<evidence type="ECO:0000313" key="1">
    <source>
        <dbReference type="EMBL" id="KKM03281.1"/>
    </source>
</evidence>
<dbReference type="PRINTS" id="PR00507">
    <property type="entry name" value="N12N6MTFRASE"/>
</dbReference>
<accession>A0A0F9JBU0</accession>
<dbReference type="GO" id="GO:0032259">
    <property type="term" value="P:methylation"/>
    <property type="evidence" value="ECO:0007669"/>
    <property type="project" value="InterPro"/>
</dbReference>
<dbReference type="AlphaFoldDB" id="A0A0F9JBU0"/>
<evidence type="ECO:0008006" key="2">
    <source>
        <dbReference type="Google" id="ProtNLM"/>
    </source>
</evidence>
<dbReference type="EMBL" id="LAZR01016719">
    <property type="protein sequence ID" value="KKM03281.1"/>
    <property type="molecule type" value="Genomic_DNA"/>
</dbReference>
<sequence>MTTQAKLLVSPIDKYEKLNINDIVFTPKIVAEFIIELYKPEGKCLDPCMGEGGFFNLLPIGSDWCEITKGRDFFDYQEKVDWIFTNPPYSNFNMFMEHSFELAENVMFLVPIAKVFKSWGTMKKIKKYGGIKAIWFVPANRCGFPFGFPAGAFHFKRNYNGDTKIIWAEI</sequence>
<dbReference type="InterPro" id="IPR029063">
    <property type="entry name" value="SAM-dependent_MTases_sf"/>
</dbReference>